<evidence type="ECO:0000256" key="1">
    <source>
        <dbReference type="ARBA" id="ARBA00023015"/>
    </source>
</evidence>
<dbReference type="PANTHER" id="PTHR24567">
    <property type="entry name" value="CRP FAMILY TRANSCRIPTIONAL REGULATORY PROTEIN"/>
    <property type="match status" value="1"/>
</dbReference>
<keyword evidence="3" id="KW-0804">Transcription</keyword>
<dbReference type="PANTHER" id="PTHR24567:SF26">
    <property type="entry name" value="REGULATORY PROTEIN YEIL"/>
    <property type="match status" value="1"/>
</dbReference>
<dbReference type="AlphaFoldDB" id="A0A242NFW6"/>
<sequence length="238" mass="27628">MIFVKNIPTEQQIFGWLTQVELFQGLDKEALMPIIENASYKELIKGEMISYEGKPLSCCVLVLTGEVEVYRSTYLGEEKIFGIFYHYQLVAIAAIFMPHNRFPMTIRAKTDCSVLLIEKQSLLQVCKTNPIIMQRLLIRFSTKLYEQINNIDWLTSSSSEQRLASYLLSLCSSSNTYQFILPISRGQLATKLGIRYETLSRLMSNWRKQKIIQVENNRINILNDAYLKELTLPFQRSF</sequence>
<dbReference type="PROSITE" id="PS50042">
    <property type="entry name" value="CNMP_BINDING_3"/>
    <property type="match status" value="1"/>
</dbReference>
<dbReference type="EMBL" id="NART01000056">
    <property type="protein sequence ID" value="OTQ09046.1"/>
    <property type="molecule type" value="Genomic_DNA"/>
</dbReference>
<dbReference type="GO" id="GO:0005829">
    <property type="term" value="C:cytosol"/>
    <property type="evidence" value="ECO:0007669"/>
    <property type="project" value="TreeGrafter"/>
</dbReference>
<dbReference type="Proteomes" id="UP000194800">
    <property type="component" value="Unassembled WGS sequence"/>
</dbReference>
<dbReference type="InterPro" id="IPR000595">
    <property type="entry name" value="cNMP-bd_dom"/>
</dbReference>
<dbReference type="InterPro" id="IPR014710">
    <property type="entry name" value="RmlC-like_jellyroll"/>
</dbReference>
<feature type="domain" description="Cyclic nucleotide-binding" evidence="4">
    <location>
        <begin position="22"/>
        <end position="143"/>
    </location>
</feature>
<accession>A0A242NFW6</accession>
<evidence type="ECO:0000313" key="8">
    <source>
        <dbReference type="Proteomes" id="UP000194800"/>
    </source>
</evidence>
<keyword evidence="6" id="KW-0808">Transferase</keyword>
<protein>
    <submittedName>
        <fullName evidence="6">Diacylglyceryl transferase</fullName>
    </submittedName>
</protein>
<keyword evidence="1" id="KW-0805">Transcription regulation</keyword>
<proteinExistence type="predicted"/>
<dbReference type="InterPro" id="IPR018490">
    <property type="entry name" value="cNMP-bd_dom_sf"/>
</dbReference>
<evidence type="ECO:0000259" key="5">
    <source>
        <dbReference type="PROSITE" id="PS51063"/>
    </source>
</evidence>
<evidence type="ECO:0000256" key="2">
    <source>
        <dbReference type="ARBA" id="ARBA00023125"/>
    </source>
</evidence>
<evidence type="ECO:0000259" key="4">
    <source>
        <dbReference type="PROSITE" id="PS50042"/>
    </source>
</evidence>
<dbReference type="EMBL" id="NARP01000026">
    <property type="protein sequence ID" value="OTP98744.1"/>
    <property type="molecule type" value="Genomic_DNA"/>
</dbReference>
<dbReference type="Pfam" id="PF00027">
    <property type="entry name" value="cNMP_binding"/>
    <property type="match status" value="1"/>
</dbReference>
<organism evidence="6 9">
    <name type="scientific">Gilliamella apicola</name>
    <dbReference type="NCBI Taxonomy" id="1196095"/>
    <lineage>
        <taxon>Bacteria</taxon>
        <taxon>Pseudomonadati</taxon>
        <taxon>Pseudomonadota</taxon>
        <taxon>Gammaproteobacteria</taxon>
        <taxon>Orbales</taxon>
        <taxon>Orbaceae</taxon>
        <taxon>Gilliamella</taxon>
    </lineage>
</organism>
<evidence type="ECO:0000256" key="3">
    <source>
        <dbReference type="ARBA" id="ARBA00023163"/>
    </source>
</evidence>
<feature type="domain" description="HTH crp-type" evidence="5">
    <location>
        <begin position="157"/>
        <end position="225"/>
    </location>
</feature>
<dbReference type="InterPro" id="IPR036390">
    <property type="entry name" value="WH_DNA-bd_sf"/>
</dbReference>
<dbReference type="RefSeq" id="WP_086272649.1">
    <property type="nucleotide sequence ID" value="NZ_CP132380.1"/>
</dbReference>
<gene>
    <name evidence="7" type="ORF">B6C91_10490</name>
    <name evidence="6" type="ORF">B6D08_10230</name>
</gene>
<dbReference type="PROSITE" id="PS51063">
    <property type="entry name" value="HTH_CRP_2"/>
    <property type="match status" value="1"/>
</dbReference>
<dbReference type="PRINTS" id="PR00034">
    <property type="entry name" value="HTHCRP"/>
</dbReference>
<reference evidence="8 9" key="1">
    <citation type="submission" date="2017-03" db="EMBL/GenBank/DDBJ databases">
        <title>Comparative genomics of honeybee gut symbionts reveal geographically distinct and subgroup specific antibiotic resistance.</title>
        <authorList>
            <person name="Ludvigsen J."/>
            <person name="Porcellato D."/>
            <person name="Labee-Lund T.M."/>
            <person name="Amdam G.V."/>
            <person name="Rudi K."/>
        </authorList>
    </citation>
    <scope>NUCLEOTIDE SEQUENCE [LARGE SCALE GENOMIC DNA]</scope>
    <source>
        <strain evidence="6 9">A-7-12</strain>
        <strain evidence="7 8">A-9-12</strain>
    </source>
</reference>
<dbReference type="InterPro" id="IPR050397">
    <property type="entry name" value="Env_Response_Regulators"/>
</dbReference>
<dbReference type="GO" id="GO:0016740">
    <property type="term" value="F:transferase activity"/>
    <property type="evidence" value="ECO:0007669"/>
    <property type="project" value="UniProtKB-KW"/>
</dbReference>
<evidence type="ECO:0000313" key="9">
    <source>
        <dbReference type="Proteomes" id="UP000194977"/>
    </source>
</evidence>
<evidence type="ECO:0000313" key="6">
    <source>
        <dbReference type="EMBL" id="OTP98744.1"/>
    </source>
</evidence>
<dbReference type="SMART" id="SM00100">
    <property type="entry name" value="cNMP"/>
    <property type="match status" value="1"/>
</dbReference>
<dbReference type="OrthoDB" id="190787at2"/>
<dbReference type="Proteomes" id="UP000194977">
    <property type="component" value="Unassembled WGS sequence"/>
</dbReference>
<dbReference type="Gene3D" id="2.60.120.10">
    <property type="entry name" value="Jelly Rolls"/>
    <property type="match status" value="1"/>
</dbReference>
<keyword evidence="2" id="KW-0238">DNA-binding</keyword>
<comment type="caution">
    <text evidence="6">The sequence shown here is derived from an EMBL/GenBank/DDBJ whole genome shotgun (WGS) entry which is preliminary data.</text>
</comment>
<dbReference type="GO" id="GO:0003700">
    <property type="term" value="F:DNA-binding transcription factor activity"/>
    <property type="evidence" value="ECO:0007669"/>
    <property type="project" value="TreeGrafter"/>
</dbReference>
<name>A0A242NFW6_9GAMM</name>
<dbReference type="Pfam" id="PF13545">
    <property type="entry name" value="HTH_Crp_2"/>
    <property type="match status" value="1"/>
</dbReference>
<dbReference type="SUPFAM" id="SSF51206">
    <property type="entry name" value="cAMP-binding domain-like"/>
    <property type="match status" value="1"/>
</dbReference>
<keyword evidence="8" id="KW-1185">Reference proteome</keyword>
<evidence type="ECO:0000313" key="7">
    <source>
        <dbReference type="EMBL" id="OTQ09046.1"/>
    </source>
</evidence>
<dbReference type="InterPro" id="IPR012318">
    <property type="entry name" value="HTH_CRP"/>
</dbReference>
<dbReference type="GO" id="GO:0003677">
    <property type="term" value="F:DNA binding"/>
    <property type="evidence" value="ECO:0007669"/>
    <property type="project" value="UniProtKB-KW"/>
</dbReference>
<dbReference type="SUPFAM" id="SSF46785">
    <property type="entry name" value="Winged helix' DNA-binding domain"/>
    <property type="match status" value="1"/>
</dbReference>
<dbReference type="SMART" id="SM00419">
    <property type="entry name" value="HTH_CRP"/>
    <property type="match status" value="1"/>
</dbReference>
<dbReference type="CDD" id="cd00038">
    <property type="entry name" value="CAP_ED"/>
    <property type="match status" value="1"/>
</dbReference>